<evidence type="ECO:0000313" key="2">
    <source>
        <dbReference type="EMBL" id="MBL4955148.1"/>
    </source>
</evidence>
<dbReference type="InterPro" id="IPR001509">
    <property type="entry name" value="Epimerase_deHydtase"/>
</dbReference>
<dbReference type="Proteomes" id="UP000623967">
    <property type="component" value="Unassembled WGS sequence"/>
</dbReference>
<accession>A0ABS1TV14</accession>
<dbReference type="InterPro" id="IPR036291">
    <property type="entry name" value="NAD(P)-bd_dom_sf"/>
</dbReference>
<comment type="caution">
    <text evidence="2">The sequence shown here is derived from an EMBL/GenBank/DDBJ whole genome shotgun (WGS) entry which is preliminary data.</text>
</comment>
<feature type="non-terminal residue" evidence="2">
    <location>
        <position position="163"/>
    </location>
</feature>
<dbReference type="SUPFAM" id="SSF51735">
    <property type="entry name" value="NAD(P)-binding Rossmann-fold domains"/>
    <property type="match status" value="1"/>
</dbReference>
<feature type="domain" description="NAD-dependent epimerase/dehydratase" evidence="1">
    <location>
        <begin position="3"/>
        <end position="135"/>
    </location>
</feature>
<proteinExistence type="predicted"/>
<protein>
    <submittedName>
        <fullName evidence="2">NAD(P)-dependent oxidoreductase</fullName>
    </submittedName>
</protein>
<dbReference type="EMBL" id="JAESWB010000400">
    <property type="protein sequence ID" value="MBL4955148.1"/>
    <property type="molecule type" value="Genomic_DNA"/>
</dbReference>
<evidence type="ECO:0000259" key="1">
    <source>
        <dbReference type="Pfam" id="PF01370"/>
    </source>
</evidence>
<dbReference type="Pfam" id="PF01370">
    <property type="entry name" value="Epimerase"/>
    <property type="match status" value="1"/>
</dbReference>
<name>A0ABS1TV14_9BACI</name>
<keyword evidence="3" id="KW-1185">Reference proteome</keyword>
<sequence length="163" mass="18557">MRALQGFDVEQFIYASTMLVHAPCRPGERIDESQPISPRWTYPRSKAAAEDAILRERGQVPVVMLRLAGVYDRRSMVPTLAQQFACVYEKRFDSYFYPGDTNTGQAMLHRDDMLDAFVRCIDVRSTLPPVSTFLIGEVDAIGYDALQDRLGHLMHAEQDWPTT</sequence>
<dbReference type="Gene3D" id="3.40.50.720">
    <property type="entry name" value="NAD(P)-binding Rossmann-like Domain"/>
    <property type="match status" value="1"/>
</dbReference>
<gene>
    <name evidence="2" type="ORF">JK635_23650</name>
</gene>
<organism evidence="2 3">
    <name type="scientific">Neobacillus paridis</name>
    <dbReference type="NCBI Taxonomy" id="2803862"/>
    <lineage>
        <taxon>Bacteria</taxon>
        <taxon>Bacillati</taxon>
        <taxon>Bacillota</taxon>
        <taxon>Bacilli</taxon>
        <taxon>Bacillales</taxon>
        <taxon>Bacillaceae</taxon>
        <taxon>Neobacillus</taxon>
    </lineage>
</organism>
<reference evidence="2 3" key="1">
    <citation type="submission" date="2021-01" db="EMBL/GenBank/DDBJ databases">
        <title>Genome public.</title>
        <authorList>
            <person name="Liu C."/>
            <person name="Sun Q."/>
        </authorList>
    </citation>
    <scope>NUCLEOTIDE SEQUENCE [LARGE SCALE GENOMIC DNA]</scope>
    <source>
        <strain evidence="2 3">YIM B02564</strain>
    </source>
</reference>
<evidence type="ECO:0000313" key="3">
    <source>
        <dbReference type="Proteomes" id="UP000623967"/>
    </source>
</evidence>